<feature type="region of interest" description="Disordered" evidence="1">
    <location>
        <begin position="219"/>
        <end position="277"/>
    </location>
</feature>
<dbReference type="AlphaFoldDB" id="A0A8B9JTQ4"/>
<reference evidence="3 6" key="1">
    <citation type="submission" date="2021-07" db="EMBL/GenBank/DDBJ databases">
        <authorList>
            <person name="Imarazene B."/>
            <person name="Zahm M."/>
            <person name="Klopp C."/>
            <person name="Cabau C."/>
            <person name="Beille S."/>
            <person name="Jouanno E."/>
            <person name="Castinel A."/>
            <person name="Lluch J."/>
            <person name="Gil L."/>
            <person name="Kuchtly C."/>
            <person name="Lopez Roques C."/>
            <person name="Donnadieu C."/>
            <person name="Parrinello H."/>
            <person name="Journot L."/>
            <person name="Du K."/>
            <person name="Schartl M."/>
            <person name="Retaux S."/>
            <person name="Guiguen Y."/>
        </authorList>
    </citation>
    <scope>NUCLEOTIDE SEQUENCE [LARGE SCALE GENOMIC DNA]</scope>
    <source>
        <strain evidence="3">Pach_M1</strain>
        <tissue evidence="3">Testis</tissue>
    </source>
</reference>
<evidence type="ECO:0000313" key="3">
    <source>
        <dbReference type="EMBL" id="KAG9282884.1"/>
    </source>
</evidence>
<feature type="compositionally biased region" description="Polar residues" evidence="1">
    <location>
        <begin position="172"/>
        <end position="184"/>
    </location>
</feature>
<dbReference type="EMBL" id="JAICCE010000001">
    <property type="protein sequence ID" value="KAG9282884.1"/>
    <property type="molecule type" value="Genomic_DNA"/>
</dbReference>
<feature type="compositionally biased region" description="Basic residues" evidence="1">
    <location>
        <begin position="152"/>
        <end position="163"/>
    </location>
</feature>
<evidence type="ECO:0000256" key="1">
    <source>
        <dbReference type="SAM" id="MobiDB-lite"/>
    </source>
</evidence>
<evidence type="ECO:0000313" key="4">
    <source>
        <dbReference type="Ensembl" id="ENSAMXP00005026671.1"/>
    </source>
</evidence>
<feature type="region of interest" description="Disordered" evidence="1">
    <location>
        <begin position="1"/>
        <end position="119"/>
    </location>
</feature>
<feature type="compositionally biased region" description="Basic residues" evidence="1">
    <location>
        <begin position="45"/>
        <end position="54"/>
    </location>
</feature>
<dbReference type="GO" id="GO:0003682">
    <property type="term" value="F:chromatin binding"/>
    <property type="evidence" value="ECO:0007669"/>
    <property type="project" value="InterPro"/>
</dbReference>
<evidence type="ECO:0000313" key="5">
    <source>
        <dbReference type="Proteomes" id="UP000694621"/>
    </source>
</evidence>
<evidence type="ECO:0000259" key="2">
    <source>
        <dbReference type="PROSITE" id="PS51038"/>
    </source>
</evidence>
<feature type="compositionally biased region" description="Basic and acidic residues" evidence="1">
    <location>
        <begin position="310"/>
        <end position="321"/>
    </location>
</feature>
<feature type="region of interest" description="Disordered" evidence="1">
    <location>
        <begin position="300"/>
        <end position="350"/>
    </location>
</feature>
<dbReference type="InterPro" id="IPR053032">
    <property type="entry name" value="BAH_domain-containing"/>
</dbReference>
<dbReference type="Ensembl" id="ENSAMXT00005029357.1">
    <property type="protein sequence ID" value="ENSAMXP00005026671.1"/>
    <property type="gene ID" value="ENSAMXG00005013426.1"/>
</dbReference>
<dbReference type="OrthoDB" id="1922186at2759"/>
<name>A0A8B9JTQ4_ASTMX</name>
<feature type="compositionally biased region" description="Polar residues" evidence="1">
    <location>
        <begin position="632"/>
        <end position="654"/>
    </location>
</feature>
<feature type="compositionally biased region" description="Basic residues" evidence="1">
    <location>
        <begin position="663"/>
        <end position="672"/>
    </location>
</feature>
<dbReference type="KEGG" id="amex:103027027"/>
<protein>
    <submittedName>
        <fullName evidence="4">Bromo adjacent homology domain containing 1</fullName>
    </submittedName>
    <submittedName>
        <fullName evidence="3">Bromo adjacent homology domain-containing 1 protein-like</fullName>
    </submittedName>
</protein>
<dbReference type="PANTHER" id="PTHR46576:SF1">
    <property type="entry name" value="BROMO ADJACENT HOMOLOGY DOMAIN-CONTAINING 1 PROTEIN"/>
    <property type="match status" value="1"/>
</dbReference>
<proteinExistence type="predicted"/>
<dbReference type="SMART" id="SM00439">
    <property type="entry name" value="BAH"/>
    <property type="match status" value="1"/>
</dbReference>
<dbReference type="PROSITE" id="PS51038">
    <property type="entry name" value="BAH"/>
    <property type="match status" value="1"/>
</dbReference>
<dbReference type="GO" id="GO:0031507">
    <property type="term" value="P:heterochromatin formation"/>
    <property type="evidence" value="ECO:0007669"/>
    <property type="project" value="TreeGrafter"/>
</dbReference>
<reference evidence="4" key="2">
    <citation type="submission" date="2025-05" db="UniProtKB">
        <authorList>
            <consortium name="Ensembl"/>
        </authorList>
    </citation>
    <scope>IDENTIFICATION</scope>
</reference>
<dbReference type="GO" id="GO:0000976">
    <property type="term" value="F:transcription cis-regulatory region binding"/>
    <property type="evidence" value="ECO:0007669"/>
    <property type="project" value="TreeGrafter"/>
</dbReference>
<dbReference type="GO" id="GO:0005677">
    <property type="term" value="C:chromatin silencing complex"/>
    <property type="evidence" value="ECO:0007669"/>
    <property type="project" value="TreeGrafter"/>
</dbReference>
<feature type="compositionally biased region" description="Basic and acidic residues" evidence="1">
    <location>
        <begin position="34"/>
        <end position="44"/>
    </location>
</feature>
<dbReference type="InterPro" id="IPR043151">
    <property type="entry name" value="BAH_sf"/>
</dbReference>
<dbReference type="CDD" id="cd04714">
    <property type="entry name" value="BAH_BAHCC1"/>
    <property type="match status" value="1"/>
</dbReference>
<dbReference type="Proteomes" id="UP000694621">
    <property type="component" value="Unplaced"/>
</dbReference>
<dbReference type="GO" id="GO:0045892">
    <property type="term" value="P:negative regulation of DNA-templated transcription"/>
    <property type="evidence" value="ECO:0007669"/>
    <property type="project" value="TreeGrafter"/>
</dbReference>
<dbReference type="Proteomes" id="UP000752171">
    <property type="component" value="Unassembled WGS sequence"/>
</dbReference>
<accession>A0A8B9JTQ4</accession>
<feature type="domain" description="BAH" evidence="2">
    <location>
        <begin position="709"/>
        <end position="861"/>
    </location>
</feature>
<gene>
    <name evidence="3" type="primary">BAHD1</name>
    <name evidence="3" type="ORF">AMEX_G1586</name>
</gene>
<feature type="region of interest" description="Disordered" evidence="1">
    <location>
        <begin position="135"/>
        <end position="196"/>
    </location>
</feature>
<dbReference type="InterPro" id="IPR001025">
    <property type="entry name" value="BAH_dom"/>
</dbReference>
<dbReference type="Gene3D" id="2.30.30.490">
    <property type="match status" value="1"/>
</dbReference>
<evidence type="ECO:0000313" key="6">
    <source>
        <dbReference type="Proteomes" id="UP000752171"/>
    </source>
</evidence>
<feature type="region of interest" description="Disordered" evidence="1">
    <location>
        <begin position="615"/>
        <end position="680"/>
    </location>
</feature>
<feature type="compositionally biased region" description="Basic residues" evidence="1">
    <location>
        <begin position="81"/>
        <end position="97"/>
    </location>
</feature>
<sequence length="862" mass="95653">MTQARKKGSLSQCRGEGRDYVDGWSHGKTMGKAWPERCIKERKGLKGVTKRGKQKGQEDMEQWLHQGFKSRARLEQSQNKNRTKKNVAKKGKAKASKKLREERNRKLYPLRGRGSTPEAEALSCHVLLTRLEEDAVEQGNDLSDEDPNVIRGRNRKKKSIKPIKKLEKAKKSVNTPSKTKSEPTVDTILAQEPRKRRLASLNAEAVNSLLLEKADAPVGSKLAKKQQHEAPPVAIATDDAKICSLSKRSPQAHRTESCQSHKQAKKSKSEEKDDSELMTLYAPAPRRLAGLNAAALLKLTSSTTGNKQRAKTDKDKDKETTTGKQTARSKTRVRQSKEQGIKQAPPQGGCAVCKSRGCLESKPKWKGEADHHRLTKQGYQSRSMLGYPLKVVKEEQMETDISPPYFCCPPEGSVEYCHRLALFLGQKAYSETEEHPVTTVKHECLVPPSSLAHPTLTLSAHPCLCADPCYSSYYVHIAHPGPPSASLSTQPLPCAHSSLCARRVPGSKLLSSSVSHASGIPHPAFCNSVGSACYSEGCRVGSYAFSTMQPVTSRACTYTTGCSNCSHQIKTERYSSPQGDHKTSLLVPPALPLSGCPLPRVSPSSTVLPRLLSTLSDNRQTEVRPQGPKKCPQSTKPPNGSTAKGHSKLSQKQPVPSPVSAKQQKKANRHRTTNGWRPFGEPTEREVFIAGEDETALRQCYEGVERDGEVIRIRDTVLLRSGPRKKSLPYVAKISALWDDPKTGELMMSLFWYYRPEHTQGGRDPSMHCENEIFASRHQDENSVACIEDRCYVLPLAQYCRFCALVKRRSEGVPDSTPVVPRPSDSAIPSHRLVPDDVDPELVYLCRHVYDFRYGRILKNLQ</sequence>
<organism evidence="4 5">
    <name type="scientific">Astyanax mexicanus</name>
    <name type="common">Blind cave fish</name>
    <name type="synonym">Astyanax fasciatus mexicanus</name>
    <dbReference type="NCBI Taxonomy" id="7994"/>
    <lineage>
        <taxon>Eukaryota</taxon>
        <taxon>Metazoa</taxon>
        <taxon>Chordata</taxon>
        <taxon>Craniata</taxon>
        <taxon>Vertebrata</taxon>
        <taxon>Euteleostomi</taxon>
        <taxon>Actinopterygii</taxon>
        <taxon>Neopterygii</taxon>
        <taxon>Teleostei</taxon>
        <taxon>Ostariophysi</taxon>
        <taxon>Characiformes</taxon>
        <taxon>Characoidei</taxon>
        <taxon>Acestrorhamphidae</taxon>
        <taxon>Acestrorhamphinae</taxon>
        <taxon>Astyanax</taxon>
    </lineage>
</organism>
<dbReference type="PANTHER" id="PTHR46576">
    <property type="entry name" value="BROMO ADJACENT HOMOLOGY DOMAIN-CONTAINING 1 PROTEIN"/>
    <property type="match status" value="1"/>
</dbReference>
<dbReference type="Pfam" id="PF01426">
    <property type="entry name" value="BAH"/>
    <property type="match status" value="1"/>
</dbReference>